<protein>
    <submittedName>
        <fullName evidence="1">Addiction module toxin RelE</fullName>
    </submittedName>
</protein>
<dbReference type="Pfam" id="PF05973">
    <property type="entry name" value="Gp49"/>
    <property type="match status" value="1"/>
</dbReference>
<sequence>MYKIVFYQDKNGRREVEEYLKRISSSKQLNDKRVARKLRYQLELLELLGPQIEYPQARFLRGLKYPIWELRPLPERLFFIAWQKDNFVLLSHYTKDQNKTDIKQLNHAIRLADDWFERFGR</sequence>
<evidence type="ECO:0000313" key="2">
    <source>
        <dbReference type="Proteomes" id="UP000067598"/>
    </source>
</evidence>
<proteinExistence type="predicted"/>
<dbReference type="AlphaFoldDB" id="A0A120DHU5"/>
<dbReference type="EMBL" id="LJGP01000046">
    <property type="protein sequence ID" value="KWU03035.1"/>
    <property type="molecule type" value="Genomic_DNA"/>
</dbReference>
<dbReference type="InterPro" id="IPR009241">
    <property type="entry name" value="HigB-like"/>
</dbReference>
<accession>A0A120DHU5</accession>
<dbReference type="RefSeq" id="WP_060462477.1">
    <property type="nucleotide sequence ID" value="NZ_AP025162.1"/>
</dbReference>
<dbReference type="PATRIC" id="fig|47770.28.peg.1387"/>
<dbReference type="Proteomes" id="UP000067598">
    <property type="component" value="Unassembled WGS sequence"/>
</dbReference>
<comment type="caution">
    <text evidence="1">The sequence shown here is derived from an EMBL/GenBank/DDBJ whole genome shotgun (WGS) entry which is preliminary data.</text>
</comment>
<organism evidence="1 2">
    <name type="scientific">Lactobacillus crispatus</name>
    <dbReference type="NCBI Taxonomy" id="47770"/>
    <lineage>
        <taxon>Bacteria</taxon>
        <taxon>Bacillati</taxon>
        <taxon>Bacillota</taxon>
        <taxon>Bacilli</taxon>
        <taxon>Lactobacillales</taxon>
        <taxon>Lactobacillaceae</taxon>
        <taxon>Lactobacillus</taxon>
    </lineage>
</organism>
<evidence type="ECO:0000313" key="1">
    <source>
        <dbReference type="EMBL" id="KWU03035.1"/>
    </source>
</evidence>
<reference evidence="1 2" key="1">
    <citation type="journal article" date="2016" name="Microbiology (Mosc.)">
        <title>Comparison of Lactobacillus crispatus isolates from Lactobacillus-dominated vaginal microbiomes with isolates from microbiomes containing bacterial vaginosis-associated bacteria.</title>
        <authorList>
            <person name="Abdelmaksoud A.A."/>
            <person name="Koparde V.N."/>
            <person name="Sheth N.U."/>
            <person name="Serrano M.G."/>
            <person name="Glascock A.L."/>
            <person name="Fettweis J.M."/>
            <person name="Strauss Iii J.F."/>
            <person name="Buck G.A."/>
            <person name="Jefferson K.K."/>
        </authorList>
    </citation>
    <scope>NUCLEOTIDE SEQUENCE [LARGE SCALE GENOMIC DNA]</scope>
    <source>
        <strain evidence="1 2">VMC3</strain>
    </source>
</reference>
<name>A0A120DHU5_9LACO</name>
<gene>
    <name evidence="1" type="ORF">AEL95_09345</name>
</gene>